<sequence length="325" mass="36237">MKRGQLHKILILNKTLQFKKYLRLEKILISFLILLNLQTLHAAKENNDDRKNGFFVDMSINVTAINHNTINNTGNTTTITTKTSNVSGVESMFFLNLGYIYDDEYKYEFGLGFGATPLNIKGSYPIGIDNALTRDFTFTRALAIRVPSTSKVGINLSMFDKNYVHSRYINLGLDSDMFIHASGIAPFSAAISMLDFYLEYEGSKKMNKNLRFEYSAAVGYTLGTTQFMGLNGSTTPKLKLFDFSNATHGFLLRGSIGARYKLGVRANAFIKGIFTYRYMSSQSKNTPIVNASAIDGDVIIPDARANARYPAFNMVYGGLQFGVGF</sequence>
<comment type="caution">
    <text evidence="1">The sequence shown here is derived from an EMBL/GenBank/DDBJ whole genome shotgun (WGS) entry which is preliminary data.</text>
</comment>
<proteinExistence type="predicted"/>
<gene>
    <name evidence="1" type="ORF">DCO61_11465</name>
</gene>
<reference evidence="1 2" key="1">
    <citation type="submission" date="2019-12" db="EMBL/GenBank/DDBJ databases">
        <title>Multi-Generational Helicobacter saguini Isolates.</title>
        <authorList>
            <person name="Mannion A."/>
            <person name="Shen Z."/>
            <person name="Fox J.G."/>
        </authorList>
    </citation>
    <scope>NUCLEOTIDE SEQUENCE [LARGE SCALE GENOMIC DNA]</scope>
    <source>
        <strain evidence="2">16-048 (F4)</strain>
    </source>
</reference>
<organism evidence="1 2">
    <name type="scientific">Helicobacter saguini</name>
    <dbReference type="NCBI Taxonomy" id="1548018"/>
    <lineage>
        <taxon>Bacteria</taxon>
        <taxon>Pseudomonadati</taxon>
        <taxon>Campylobacterota</taxon>
        <taxon>Epsilonproteobacteria</taxon>
        <taxon>Campylobacterales</taxon>
        <taxon>Helicobacteraceae</taxon>
        <taxon>Helicobacter</taxon>
    </lineage>
</organism>
<evidence type="ECO:0000313" key="2">
    <source>
        <dbReference type="Proteomes" id="UP000477070"/>
    </source>
</evidence>
<dbReference type="EMBL" id="QBIU01000002">
    <property type="protein sequence ID" value="MWV70587.1"/>
    <property type="molecule type" value="Genomic_DNA"/>
</dbReference>
<dbReference type="Proteomes" id="UP000477070">
    <property type="component" value="Unassembled WGS sequence"/>
</dbReference>
<dbReference type="RefSeq" id="WP_034571867.1">
    <property type="nucleotide sequence ID" value="NZ_JRMP02000005.1"/>
</dbReference>
<dbReference type="AlphaFoldDB" id="A0A6L7D8D6"/>
<protein>
    <submittedName>
        <fullName evidence="1">Uncharacterized protein</fullName>
    </submittedName>
</protein>
<evidence type="ECO:0000313" key="1">
    <source>
        <dbReference type="EMBL" id="MWV70587.1"/>
    </source>
</evidence>
<accession>A0A6L7D8D6</accession>
<name>A0A6L7D8D6_9HELI</name>